<proteinExistence type="inferred from homology"/>
<evidence type="ECO:0000256" key="6">
    <source>
        <dbReference type="ARBA" id="ARBA00038076"/>
    </source>
</evidence>
<comment type="caution">
    <text evidence="10">The sequence shown here is derived from an EMBL/GenBank/DDBJ whole genome shotgun (WGS) entry which is preliminary data.</text>
</comment>
<name>A0A6H9XA93_9CORY</name>
<feature type="transmembrane region" description="Helical" evidence="7">
    <location>
        <begin position="744"/>
        <end position="773"/>
    </location>
</feature>
<feature type="transmembrane region" description="Helical" evidence="7">
    <location>
        <begin position="351"/>
        <end position="372"/>
    </location>
</feature>
<keyword evidence="4 7" id="KW-1133">Transmembrane helix</keyword>
<evidence type="ECO:0000313" key="11">
    <source>
        <dbReference type="Proteomes" id="UP000249886"/>
    </source>
</evidence>
<dbReference type="Pfam" id="PF02687">
    <property type="entry name" value="FtsX"/>
    <property type="match status" value="2"/>
</dbReference>
<evidence type="ECO:0000256" key="5">
    <source>
        <dbReference type="ARBA" id="ARBA00023136"/>
    </source>
</evidence>
<feature type="transmembrane region" description="Helical" evidence="7">
    <location>
        <begin position="482"/>
        <end position="502"/>
    </location>
</feature>
<evidence type="ECO:0000256" key="7">
    <source>
        <dbReference type="SAM" id="Phobius"/>
    </source>
</evidence>
<feature type="transmembrane region" description="Helical" evidence="7">
    <location>
        <begin position="400"/>
        <end position="419"/>
    </location>
</feature>
<evidence type="ECO:0000256" key="3">
    <source>
        <dbReference type="ARBA" id="ARBA00022692"/>
    </source>
</evidence>
<keyword evidence="5 7" id="KW-0472">Membrane</keyword>
<dbReference type="EMBL" id="UARK01000001">
    <property type="protein sequence ID" value="SPW24451.1"/>
    <property type="molecule type" value="Genomic_DNA"/>
</dbReference>
<dbReference type="InterPro" id="IPR025857">
    <property type="entry name" value="MacB_PCD"/>
</dbReference>
<reference evidence="10 11" key="1">
    <citation type="submission" date="2018-06" db="EMBL/GenBank/DDBJ databases">
        <authorList>
            <consortium name="Pathogen Informatics"/>
            <person name="Doyle S."/>
        </authorList>
    </citation>
    <scope>NUCLEOTIDE SEQUENCE [LARGE SCALE GENOMIC DNA]</scope>
    <source>
        <strain evidence="10 11">NCTC10254</strain>
    </source>
</reference>
<keyword evidence="10" id="KW-0378">Hydrolase</keyword>
<dbReference type="AlphaFoldDB" id="A0A6H9XA93"/>
<evidence type="ECO:0000256" key="1">
    <source>
        <dbReference type="ARBA" id="ARBA00004651"/>
    </source>
</evidence>
<protein>
    <submittedName>
        <fullName evidence="10">ABC transporter permease protein</fullName>
        <ecNumber evidence="10">3.6.3.-</ecNumber>
    </submittedName>
</protein>
<evidence type="ECO:0000259" key="8">
    <source>
        <dbReference type="Pfam" id="PF02687"/>
    </source>
</evidence>
<comment type="subcellular location">
    <subcellularLocation>
        <location evidence="1">Cell membrane</location>
        <topology evidence="1">Multi-pass membrane protein</topology>
    </subcellularLocation>
</comment>
<dbReference type="PANTHER" id="PTHR30572:SF4">
    <property type="entry name" value="ABC TRANSPORTER PERMEASE YTRF"/>
    <property type="match status" value="1"/>
</dbReference>
<evidence type="ECO:0000259" key="9">
    <source>
        <dbReference type="Pfam" id="PF12704"/>
    </source>
</evidence>
<feature type="domain" description="MacB-like periplasmic core" evidence="9">
    <location>
        <begin position="18"/>
        <end position="225"/>
    </location>
</feature>
<dbReference type="GeneID" id="84574730"/>
<organism evidence="10 11">
    <name type="scientific">Corynebacterium matruchotii</name>
    <dbReference type="NCBI Taxonomy" id="43768"/>
    <lineage>
        <taxon>Bacteria</taxon>
        <taxon>Bacillati</taxon>
        <taxon>Actinomycetota</taxon>
        <taxon>Actinomycetes</taxon>
        <taxon>Mycobacteriales</taxon>
        <taxon>Corynebacteriaceae</taxon>
        <taxon>Corynebacterium</taxon>
    </lineage>
</organism>
<comment type="similarity">
    <text evidence="6">Belongs to the ABC-4 integral membrane protein family.</text>
</comment>
<accession>A0A6H9XA93</accession>
<sequence length="830" mass="86401">MKFLLLSSMRNHLGRLLATALAVVLSVAFIVTTLITMASYTDSITKSLTAELANTDVWVGPQPNALNNELERKLVKDVEKIRKLPGVAAVSPRTMAMGEVNHDGRRSNARLLAQVDPSLQWNSLTRGEWPTKPDEVSISEGTAETMKVSVGDTMVITPLGVSKPVTVRVVGITSGSSAMDMGIPVLTLTHEGLTALQSPTMATTELLVHATPGTTTPELVSSIKQTVSDENLQVLTREEAADRQVKQLSGSSSSLLAMLAAFAGLSLIVAGYVIANTFQVLVAQRIKELALLRCIGAESRQVRTLILAEAALVGLVASAVGTLLGIGISALFVQLAKGSGFTIDHLVVPGYAPLAGLVAGTLATVACAYGAARKATQVRPITALQPMEATTQNTVPRARIILGSLLVLAGVAGLVLAARGTGGDAAIFLGIGAGMVCLVGVLMLGAVVLPPLIHRVGMLISPLGPTTELAAANSMRNPLRTAATATSLLIGVTVLVLLVTGITSTRESITSEIDTQRPIDLVVRTTDSFTPAEITGIKQTQGITATASLESAPITAATSGGDKKLMAQGMDQAQLDQVLHAPKQLAPEPGHMKANTSDFPGMHSGDTVTVFGDTGSLPVTLDLSDKGENGAVALNQADLAKLSTKLHTNQMYMKVDSSLSAQQIQTIVSDLNSLNPHFQVGGGAQERADYIKILDTVLLVMISLLAVAIIIAIVGIGNTTALSIIERRRESAMLRAVGLERRQLVVMVMIEAALTAVVAAICGTILGVAFGWSGILSISASMAKLPLHLYVPWSQIGLIVVGAGVAGLVAAALPALGASRRRPIQDLATI</sequence>
<dbReference type="InterPro" id="IPR003838">
    <property type="entry name" value="ABC3_permease_C"/>
</dbReference>
<gene>
    <name evidence="10" type="primary">macB_4</name>
    <name evidence="10" type="ORF">NCTC10254_00832</name>
</gene>
<dbReference type="RefSeq" id="WP_005526827.1">
    <property type="nucleotide sequence ID" value="NZ_CP050134.2"/>
</dbReference>
<evidence type="ECO:0000256" key="4">
    <source>
        <dbReference type="ARBA" id="ARBA00022989"/>
    </source>
</evidence>
<dbReference type="Pfam" id="PF12704">
    <property type="entry name" value="MacB_PCD"/>
    <property type="match status" value="1"/>
</dbReference>
<feature type="transmembrane region" description="Helical" evidence="7">
    <location>
        <begin position="304"/>
        <end position="331"/>
    </location>
</feature>
<dbReference type="GO" id="GO:0022857">
    <property type="term" value="F:transmembrane transporter activity"/>
    <property type="evidence" value="ECO:0007669"/>
    <property type="project" value="TreeGrafter"/>
</dbReference>
<feature type="domain" description="ABC3 transporter permease C-terminal" evidence="8">
    <location>
        <begin position="703"/>
        <end position="821"/>
    </location>
</feature>
<feature type="transmembrane region" description="Helical" evidence="7">
    <location>
        <begin position="425"/>
        <end position="449"/>
    </location>
</feature>
<keyword evidence="3 7" id="KW-0812">Transmembrane</keyword>
<feature type="transmembrane region" description="Helical" evidence="7">
    <location>
        <begin position="697"/>
        <end position="724"/>
    </location>
</feature>
<feature type="transmembrane region" description="Helical" evidence="7">
    <location>
        <begin position="255"/>
        <end position="283"/>
    </location>
</feature>
<dbReference type="Proteomes" id="UP000249886">
    <property type="component" value="Unassembled WGS sequence"/>
</dbReference>
<feature type="domain" description="ABC3 transporter permease C-terminal" evidence="8">
    <location>
        <begin position="261"/>
        <end position="374"/>
    </location>
</feature>
<evidence type="ECO:0000256" key="2">
    <source>
        <dbReference type="ARBA" id="ARBA00022475"/>
    </source>
</evidence>
<dbReference type="GO" id="GO:0016787">
    <property type="term" value="F:hydrolase activity"/>
    <property type="evidence" value="ECO:0007669"/>
    <property type="project" value="UniProtKB-KW"/>
</dbReference>
<feature type="transmembrane region" description="Helical" evidence="7">
    <location>
        <begin position="793"/>
        <end position="816"/>
    </location>
</feature>
<dbReference type="PANTHER" id="PTHR30572">
    <property type="entry name" value="MEMBRANE COMPONENT OF TRANSPORTER-RELATED"/>
    <property type="match status" value="1"/>
</dbReference>
<keyword evidence="2" id="KW-1003">Cell membrane</keyword>
<evidence type="ECO:0000313" key="10">
    <source>
        <dbReference type="EMBL" id="SPW24451.1"/>
    </source>
</evidence>
<dbReference type="EC" id="3.6.3.-" evidence="10"/>
<dbReference type="InterPro" id="IPR050250">
    <property type="entry name" value="Macrolide_Exporter_MacB"/>
</dbReference>
<dbReference type="GO" id="GO:0005886">
    <property type="term" value="C:plasma membrane"/>
    <property type="evidence" value="ECO:0007669"/>
    <property type="project" value="UniProtKB-SubCell"/>
</dbReference>